<proteinExistence type="predicted"/>
<evidence type="ECO:0000313" key="3">
    <source>
        <dbReference type="EMBL" id="KAK9709511.1"/>
    </source>
</evidence>
<dbReference type="PROSITE" id="PS51034">
    <property type="entry name" value="ZP_2"/>
    <property type="match status" value="1"/>
</dbReference>
<accession>A0AAW1JXE9</accession>
<dbReference type="InterPro" id="IPR029526">
    <property type="entry name" value="PGBD"/>
</dbReference>
<reference evidence="3 4" key="1">
    <citation type="journal article" date="2024" name="BMC Genomics">
        <title>De novo assembly and annotation of Popillia japonica's genome with initial clues to its potential as an invasive pest.</title>
        <authorList>
            <person name="Cucini C."/>
            <person name="Boschi S."/>
            <person name="Funari R."/>
            <person name="Cardaioli E."/>
            <person name="Iannotti N."/>
            <person name="Marturano G."/>
            <person name="Paoli F."/>
            <person name="Bruttini M."/>
            <person name="Carapelli A."/>
            <person name="Frati F."/>
            <person name="Nardi F."/>
        </authorList>
    </citation>
    <scope>NUCLEOTIDE SEQUENCE [LARGE SCALE GENOMIC DNA]</scope>
    <source>
        <strain evidence="3">DMR45628</strain>
    </source>
</reference>
<sequence>MPGCTMKIFTGDPSNKEVAESVKIGDPLSLQVSLDRQDTYGIRVTDCLVKDGIGSGEQKLINDRGCPLDSEIMGMFQYSEDKTTAIVKFQAHKFPSTESVYYQCNVKLCLKAHGGCVETNATSNHRFATTLLKIKVNSPIIALANRLTVIAAFSLLDIEGTIFLPITDHCFEYSSREFGDSDADPEFTVERDELNLEGSSVEDNSTDDEQPEEQPVPVHQDTTDNWEVPDEFRLKHIMYNPNLDEVGINPETMASATPYEFFSLFVNDDVINLLVEQTNIYAAQCLLKPNIKKHSKIICWTPTHSQEMRNFLGISMWMGLVNMPSLARYWKNTHLYNTKLTDYMSRNRFEILLSTLHASDNTKATPGDRFYKIQHLIDVLVSTFNICVCSTQQSICIDESTVPFLGRLSFRQYLKNKLRQYLKNKRHRYGIKIFKLCTNNFYTLQYKVYVGKEAQPGTNVASKVVSELMEPYLDFGRTLFTDNWYNSTPLAEKLL</sequence>
<dbReference type="AlphaFoldDB" id="A0AAW1JXE9"/>
<protein>
    <submittedName>
        <fullName evidence="3">Zona pellucida-like domain</fullName>
    </submittedName>
</protein>
<keyword evidence="4" id="KW-1185">Reference proteome</keyword>
<evidence type="ECO:0000259" key="2">
    <source>
        <dbReference type="PROSITE" id="PS51034"/>
    </source>
</evidence>
<dbReference type="InterPro" id="IPR057475">
    <property type="entry name" value="CUT_C"/>
</dbReference>
<dbReference type="InterPro" id="IPR042235">
    <property type="entry name" value="ZP-C_dom"/>
</dbReference>
<dbReference type="PANTHER" id="PTHR46599:SF3">
    <property type="entry name" value="PIGGYBAC TRANSPOSABLE ELEMENT-DERIVED PROTEIN 4"/>
    <property type="match status" value="1"/>
</dbReference>
<feature type="domain" description="ZP" evidence="2">
    <location>
        <begin position="1"/>
        <end position="123"/>
    </location>
</feature>
<gene>
    <name evidence="3" type="ORF">QE152_g26571</name>
</gene>
<evidence type="ECO:0000313" key="4">
    <source>
        <dbReference type="Proteomes" id="UP001458880"/>
    </source>
</evidence>
<organism evidence="3 4">
    <name type="scientific">Popillia japonica</name>
    <name type="common">Japanese beetle</name>
    <dbReference type="NCBI Taxonomy" id="7064"/>
    <lineage>
        <taxon>Eukaryota</taxon>
        <taxon>Metazoa</taxon>
        <taxon>Ecdysozoa</taxon>
        <taxon>Arthropoda</taxon>
        <taxon>Hexapoda</taxon>
        <taxon>Insecta</taxon>
        <taxon>Pterygota</taxon>
        <taxon>Neoptera</taxon>
        <taxon>Endopterygota</taxon>
        <taxon>Coleoptera</taxon>
        <taxon>Polyphaga</taxon>
        <taxon>Scarabaeiformia</taxon>
        <taxon>Scarabaeidae</taxon>
        <taxon>Rutelinae</taxon>
        <taxon>Popillia</taxon>
    </lineage>
</organism>
<dbReference type="Pfam" id="PF25301">
    <property type="entry name" value="CUT_C"/>
    <property type="match status" value="1"/>
</dbReference>
<feature type="region of interest" description="Disordered" evidence="1">
    <location>
        <begin position="196"/>
        <end position="224"/>
    </location>
</feature>
<dbReference type="Gene3D" id="2.60.40.4100">
    <property type="entry name" value="Zona pellucida, ZP-C domain"/>
    <property type="match status" value="1"/>
</dbReference>
<evidence type="ECO:0000256" key="1">
    <source>
        <dbReference type="SAM" id="MobiDB-lite"/>
    </source>
</evidence>
<dbReference type="PANTHER" id="PTHR46599">
    <property type="entry name" value="PIGGYBAC TRANSPOSABLE ELEMENT-DERIVED PROTEIN 4"/>
    <property type="match status" value="1"/>
</dbReference>
<name>A0AAW1JXE9_POPJA</name>
<dbReference type="Proteomes" id="UP001458880">
    <property type="component" value="Unassembled WGS sequence"/>
</dbReference>
<comment type="caution">
    <text evidence="3">The sequence shown here is derived from an EMBL/GenBank/DDBJ whole genome shotgun (WGS) entry which is preliminary data.</text>
</comment>
<dbReference type="EMBL" id="JASPKY010000308">
    <property type="protein sequence ID" value="KAK9709511.1"/>
    <property type="molecule type" value="Genomic_DNA"/>
</dbReference>
<dbReference type="InterPro" id="IPR001507">
    <property type="entry name" value="ZP_dom"/>
</dbReference>
<dbReference type="Pfam" id="PF13843">
    <property type="entry name" value="DDE_Tnp_1_7"/>
    <property type="match status" value="1"/>
</dbReference>